<evidence type="ECO:0000256" key="1">
    <source>
        <dbReference type="ARBA" id="ARBA00022723"/>
    </source>
</evidence>
<feature type="binding site" evidence="5">
    <location>
        <position position="154"/>
    </location>
    <ligand>
        <name>Mn(2+)</name>
        <dbReference type="ChEBI" id="CHEBI:29035"/>
        <label>2</label>
    </ligand>
</feature>
<feature type="binding site" evidence="5">
    <location>
        <position position="241"/>
    </location>
    <ligand>
        <name>Mn(2+)</name>
        <dbReference type="ChEBI" id="CHEBI:29035"/>
        <label>2</label>
    </ligand>
</feature>
<dbReference type="PANTHER" id="PTHR11358">
    <property type="entry name" value="ARGINASE/AGMATINASE"/>
    <property type="match status" value="1"/>
</dbReference>
<evidence type="ECO:0000256" key="3">
    <source>
        <dbReference type="ARBA" id="ARBA00022808"/>
    </source>
</evidence>
<feature type="binding site" evidence="5">
    <location>
        <position position="241"/>
    </location>
    <ligand>
        <name>Mn(2+)</name>
        <dbReference type="ChEBI" id="CHEBI:29035"/>
        <label>1</label>
    </ligand>
</feature>
<evidence type="ECO:0000313" key="8">
    <source>
        <dbReference type="EMBL" id="GAA0859514.1"/>
    </source>
</evidence>
<keyword evidence="1 5" id="KW-0479">Metal-binding</keyword>
<comment type="catalytic activity">
    <reaction evidence="5">
        <text>N-formimidoyl-L-glutamate + H2O = formamide + L-glutamate</text>
        <dbReference type="Rhea" id="RHEA:22492"/>
        <dbReference type="ChEBI" id="CHEBI:15377"/>
        <dbReference type="ChEBI" id="CHEBI:16397"/>
        <dbReference type="ChEBI" id="CHEBI:29985"/>
        <dbReference type="ChEBI" id="CHEBI:58928"/>
        <dbReference type="EC" id="3.5.3.8"/>
    </reaction>
</comment>
<dbReference type="RefSeq" id="WP_343862026.1">
    <property type="nucleotide sequence ID" value="NZ_BAAAFD010000012.1"/>
</dbReference>
<comment type="caution">
    <text evidence="8">The sequence shown here is derived from an EMBL/GenBank/DDBJ whole genome shotgun (WGS) entry which is preliminary data.</text>
</comment>
<comment type="similarity">
    <text evidence="5 7">Belongs to the arginase family.</text>
</comment>
<feature type="binding site" evidence="5">
    <location>
        <position position="152"/>
    </location>
    <ligand>
        <name>Mn(2+)</name>
        <dbReference type="ChEBI" id="CHEBI:29035"/>
        <label>1</label>
    </ligand>
</feature>
<accession>A0ABN1LS67</accession>
<evidence type="ECO:0000256" key="7">
    <source>
        <dbReference type="PROSITE-ProRule" id="PRU00742"/>
    </source>
</evidence>
<organism evidence="8 9">
    <name type="scientific">Aliiglaciecola litoralis</name>
    <dbReference type="NCBI Taxonomy" id="582857"/>
    <lineage>
        <taxon>Bacteria</taxon>
        <taxon>Pseudomonadati</taxon>
        <taxon>Pseudomonadota</taxon>
        <taxon>Gammaproteobacteria</taxon>
        <taxon>Alteromonadales</taxon>
        <taxon>Alteromonadaceae</taxon>
        <taxon>Aliiglaciecola</taxon>
    </lineage>
</organism>
<dbReference type="SUPFAM" id="SSF52768">
    <property type="entry name" value="Arginase/deacetylase"/>
    <property type="match status" value="1"/>
</dbReference>
<evidence type="ECO:0000256" key="4">
    <source>
        <dbReference type="ARBA" id="ARBA00023211"/>
    </source>
</evidence>
<keyword evidence="4 5" id="KW-0464">Manganese</keyword>
<evidence type="ECO:0000256" key="5">
    <source>
        <dbReference type="HAMAP-Rule" id="MF_00737"/>
    </source>
</evidence>
<keyword evidence="9" id="KW-1185">Reference proteome</keyword>
<comment type="function">
    <text evidence="5">Catalyzes the conversion of N-formimidoyl-L-glutamate to L-glutamate and formamide.</text>
</comment>
<name>A0ABN1LS67_9ALTE</name>
<evidence type="ECO:0000256" key="6">
    <source>
        <dbReference type="NCBIfam" id="TIGR01227"/>
    </source>
</evidence>
<protein>
    <recommendedName>
        <fullName evidence="5 6">Formimidoylglutamase</fullName>
        <ecNumber evidence="5 6">3.5.3.8</ecNumber>
    </recommendedName>
    <alternativeName>
        <fullName evidence="5">Formiminoglutamase</fullName>
    </alternativeName>
    <alternativeName>
        <fullName evidence="5">Formiminoglutamate hydrolase</fullName>
    </alternativeName>
</protein>
<dbReference type="PANTHER" id="PTHR11358:SF35">
    <property type="entry name" value="FORMIMIDOYLGLUTAMASE"/>
    <property type="match status" value="1"/>
</dbReference>
<gene>
    <name evidence="5 8" type="primary">hutG</name>
    <name evidence="8" type="ORF">GCM10009114_33250</name>
</gene>
<dbReference type="PIRSF" id="PIRSF036979">
    <property type="entry name" value="Arginase"/>
    <property type="match status" value="1"/>
</dbReference>
<feature type="binding site" evidence="5">
    <location>
        <position position="152"/>
    </location>
    <ligand>
        <name>Mn(2+)</name>
        <dbReference type="ChEBI" id="CHEBI:29035"/>
        <label>2</label>
    </ligand>
</feature>
<dbReference type="InterPro" id="IPR005923">
    <property type="entry name" value="HutG"/>
</dbReference>
<dbReference type="EMBL" id="BAAAFD010000012">
    <property type="protein sequence ID" value="GAA0859514.1"/>
    <property type="molecule type" value="Genomic_DNA"/>
</dbReference>
<comment type="pathway">
    <text evidence="5">Amino-acid degradation; L-histidine degradation into L-glutamate; L-glutamate from N-formimidoyl-L-glutamate (hydrolase route): step 1/1.</text>
</comment>
<dbReference type="Proteomes" id="UP001500359">
    <property type="component" value="Unassembled WGS sequence"/>
</dbReference>
<feature type="binding site" evidence="5">
    <location>
        <position position="123"/>
    </location>
    <ligand>
        <name>Mn(2+)</name>
        <dbReference type="ChEBI" id="CHEBI:29035"/>
        <label>1</label>
    </ligand>
</feature>
<feature type="binding site" evidence="5">
    <location>
        <position position="243"/>
    </location>
    <ligand>
        <name>Mn(2+)</name>
        <dbReference type="ChEBI" id="CHEBI:29035"/>
        <label>2</label>
    </ligand>
</feature>
<dbReference type="PROSITE" id="PS51409">
    <property type="entry name" value="ARGINASE_2"/>
    <property type="match status" value="1"/>
</dbReference>
<reference evidence="8 9" key="1">
    <citation type="journal article" date="2019" name="Int. J. Syst. Evol. Microbiol.">
        <title>The Global Catalogue of Microorganisms (GCM) 10K type strain sequencing project: providing services to taxonomists for standard genome sequencing and annotation.</title>
        <authorList>
            <consortium name="The Broad Institute Genomics Platform"/>
            <consortium name="The Broad Institute Genome Sequencing Center for Infectious Disease"/>
            <person name="Wu L."/>
            <person name="Ma J."/>
        </authorList>
    </citation>
    <scope>NUCLEOTIDE SEQUENCE [LARGE SCALE GENOMIC DNA]</scope>
    <source>
        <strain evidence="8 9">JCM 15896</strain>
    </source>
</reference>
<evidence type="ECO:0000313" key="9">
    <source>
        <dbReference type="Proteomes" id="UP001500359"/>
    </source>
</evidence>
<proteinExistence type="inferred from homology"/>
<evidence type="ECO:0000256" key="2">
    <source>
        <dbReference type="ARBA" id="ARBA00022801"/>
    </source>
</evidence>
<dbReference type="EC" id="3.5.3.8" evidence="5 6"/>
<dbReference type="Pfam" id="PF00491">
    <property type="entry name" value="Arginase"/>
    <property type="match status" value="1"/>
</dbReference>
<sequence length="317" mass="35298">MLTKTELNRDFKWQGRDDVEDGQQGKRWHHVLANSTPDTDIGLLGFSCDLGVAENKGRVGAKEGPDAIRSALANFAYHGQASVYDHGNLIANAPLETSQQSYASHLTDALQKHRLVIALGGGHEIAWGTYQGLYSYLTQQQPAKKIAIINFDAHFDLRKPAPNPSSGTPFYQVAKHCESNARPFHYACLGVAEPANTQALFDRADGLDVVYLRDQHCTVENAQAKLAPMLTDIDELYVTVCLDVFSADIAPGVSAPASLGVDRQFVIDMLRWLWQQQAQMNYCWRVMDIAEMNPQFDIDNRTAKLAARLIYETTRML</sequence>
<dbReference type="HAMAP" id="MF_00737">
    <property type="entry name" value="Formimidoylglutam"/>
    <property type="match status" value="1"/>
</dbReference>
<keyword evidence="2 5" id="KW-0378">Hydrolase</keyword>
<keyword evidence="3 5" id="KW-0369">Histidine metabolism</keyword>
<comment type="cofactor">
    <cofactor evidence="5">
        <name>Mn(2+)</name>
        <dbReference type="ChEBI" id="CHEBI:29035"/>
    </cofactor>
    <text evidence="5">Binds 2 manganese ions per subunit.</text>
</comment>
<dbReference type="InterPro" id="IPR023696">
    <property type="entry name" value="Ureohydrolase_dom_sf"/>
</dbReference>
<dbReference type="Gene3D" id="3.40.800.10">
    <property type="entry name" value="Ureohydrolase domain"/>
    <property type="match status" value="1"/>
</dbReference>
<feature type="binding site" evidence="5">
    <location>
        <position position="156"/>
    </location>
    <ligand>
        <name>Mn(2+)</name>
        <dbReference type="ChEBI" id="CHEBI:29035"/>
        <label>1</label>
    </ligand>
</feature>
<dbReference type="InterPro" id="IPR006035">
    <property type="entry name" value="Ureohydrolase"/>
</dbReference>
<dbReference type="CDD" id="cd09988">
    <property type="entry name" value="Formimidoylglutamase"/>
    <property type="match status" value="1"/>
</dbReference>
<dbReference type="NCBIfam" id="TIGR01227">
    <property type="entry name" value="hutG"/>
    <property type="match status" value="1"/>
</dbReference>